<dbReference type="InterPro" id="IPR000033">
    <property type="entry name" value="LDLR_classB_rpt"/>
</dbReference>
<feature type="repeat" description="LDL-receptor class B" evidence="3">
    <location>
        <begin position="220"/>
        <end position="265"/>
    </location>
</feature>
<keyword evidence="4" id="KW-1133">Transmembrane helix</keyword>
<dbReference type="SUPFAM" id="SSF63825">
    <property type="entry name" value="YWTD domain"/>
    <property type="match status" value="2"/>
</dbReference>
<dbReference type="Pfam" id="PF00084">
    <property type="entry name" value="Sushi"/>
    <property type="match status" value="2"/>
</dbReference>
<feature type="disulfide bond" evidence="2">
    <location>
        <begin position="1104"/>
        <end position="1131"/>
    </location>
</feature>
<dbReference type="SMART" id="SM00032">
    <property type="entry name" value="CCP"/>
    <property type="match status" value="3"/>
</dbReference>
<dbReference type="EMBL" id="JBJQND010000015">
    <property type="protein sequence ID" value="KAL3851592.1"/>
    <property type="molecule type" value="Genomic_DNA"/>
</dbReference>
<evidence type="ECO:0000256" key="4">
    <source>
        <dbReference type="SAM" id="Phobius"/>
    </source>
</evidence>
<dbReference type="CDD" id="cd00033">
    <property type="entry name" value="CCP"/>
    <property type="match status" value="3"/>
</dbReference>
<dbReference type="Pfam" id="PF14670">
    <property type="entry name" value="FXa_inhibition"/>
    <property type="match status" value="1"/>
</dbReference>
<comment type="caution">
    <text evidence="6">The sequence shown here is derived from an EMBL/GenBank/DDBJ whole genome shotgun (WGS) entry which is preliminary data.</text>
</comment>
<dbReference type="Proteomes" id="UP001634394">
    <property type="component" value="Unassembled WGS sequence"/>
</dbReference>
<accession>A0ABD3UR20</accession>
<dbReference type="PANTHER" id="PTHR46513">
    <property type="entry name" value="VITELLOGENIN RECEPTOR-LIKE PROTEIN-RELATED-RELATED"/>
    <property type="match status" value="1"/>
</dbReference>
<dbReference type="PANTHER" id="PTHR46513:SF13">
    <property type="entry name" value="EGF-LIKE DOMAIN-CONTAINING PROTEIN"/>
    <property type="match status" value="1"/>
</dbReference>
<keyword evidence="4" id="KW-0812">Transmembrane</keyword>
<dbReference type="SUPFAM" id="SSF57535">
    <property type="entry name" value="Complement control module/SCR domain"/>
    <property type="match status" value="2"/>
</dbReference>
<feature type="transmembrane region" description="Helical" evidence="4">
    <location>
        <begin position="1206"/>
        <end position="1233"/>
    </location>
</feature>
<gene>
    <name evidence="6" type="ORF">ACJMK2_015329</name>
</gene>
<feature type="domain" description="Sushi" evidence="5">
    <location>
        <begin position="57"/>
        <end position="114"/>
    </location>
</feature>
<dbReference type="Pfam" id="PF00058">
    <property type="entry name" value="Ldl_recept_b"/>
    <property type="match status" value="1"/>
</dbReference>
<dbReference type="InterPro" id="IPR050778">
    <property type="entry name" value="Cueball_EGF_LRP_Nidogen"/>
</dbReference>
<comment type="caution">
    <text evidence="2">Lacks conserved residue(s) required for the propagation of feature annotation.</text>
</comment>
<dbReference type="InterPro" id="IPR035976">
    <property type="entry name" value="Sushi/SCR/CCP_sf"/>
</dbReference>
<dbReference type="InterPro" id="IPR000742">
    <property type="entry name" value="EGF"/>
</dbReference>
<dbReference type="Gene3D" id="2.10.70.10">
    <property type="entry name" value="Complement Module, domain 1"/>
    <property type="match status" value="2"/>
</dbReference>
<keyword evidence="2" id="KW-0768">Sushi</keyword>
<reference evidence="6 7" key="1">
    <citation type="submission" date="2024-11" db="EMBL/GenBank/DDBJ databases">
        <title>Chromosome-level genome assembly of the freshwater bivalve Anodonta woodiana.</title>
        <authorList>
            <person name="Chen X."/>
        </authorList>
    </citation>
    <scope>NUCLEOTIDE SEQUENCE [LARGE SCALE GENOMIC DNA]</scope>
    <source>
        <strain evidence="6">MN2024</strain>
        <tissue evidence="6">Gills</tissue>
    </source>
</reference>
<dbReference type="SMART" id="SM00181">
    <property type="entry name" value="EGF"/>
    <property type="match status" value="3"/>
</dbReference>
<keyword evidence="4" id="KW-0472">Membrane</keyword>
<evidence type="ECO:0000259" key="5">
    <source>
        <dbReference type="PROSITE" id="PS50923"/>
    </source>
</evidence>
<name>A0ABD3UR20_SINWO</name>
<dbReference type="PROSITE" id="PS51120">
    <property type="entry name" value="LDLRB"/>
    <property type="match status" value="3"/>
</dbReference>
<dbReference type="PROSITE" id="PS50923">
    <property type="entry name" value="SUSHI"/>
    <property type="match status" value="3"/>
</dbReference>
<feature type="domain" description="Sushi" evidence="5">
    <location>
        <begin position="1134"/>
        <end position="1190"/>
    </location>
</feature>
<evidence type="ECO:0000313" key="7">
    <source>
        <dbReference type="Proteomes" id="UP001634394"/>
    </source>
</evidence>
<dbReference type="Gene3D" id="2.120.10.30">
    <property type="entry name" value="TolB, C-terminal domain"/>
    <property type="match status" value="3"/>
</dbReference>
<evidence type="ECO:0000313" key="6">
    <source>
        <dbReference type="EMBL" id="KAL3851592.1"/>
    </source>
</evidence>
<keyword evidence="1 2" id="KW-1015">Disulfide bond</keyword>
<organism evidence="6 7">
    <name type="scientific">Sinanodonta woodiana</name>
    <name type="common">Chinese pond mussel</name>
    <name type="synonym">Anodonta woodiana</name>
    <dbReference type="NCBI Taxonomy" id="1069815"/>
    <lineage>
        <taxon>Eukaryota</taxon>
        <taxon>Metazoa</taxon>
        <taxon>Spiralia</taxon>
        <taxon>Lophotrochozoa</taxon>
        <taxon>Mollusca</taxon>
        <taxon>Bivalvia</taxon>
        <taxon>Autobranchia</taxon>
        <taxon>Heteroconchia</taxon>
        <taxon>Palaeoheterodonta</taxon>
        <taxon>Unionida</taxon>
        <taxon>Unionoidea</taxon>
        <taxon>Unionidae</taxon>
        <taxon>Unioninae</taxon>
        <taxon>Sinanodonta</taxon>
    </lineage>
</organism>
<dbReference type="InterPro" id="IPR011042">
    <property type="entry name" value="6-blade_b-propeller_TolB-like"/>
</dbReference>
<protein>
    <recommendedName>
        <fullName evidence="5">Sushi domain-containing protein</fullName>
    </recommendedName>
</protein>
<feature type="domain" description="Sushi" evidence="5">
    <location>
        <begin position="1077"/>
        <end position="1133"/>
    </location>
</feature>
<feature type="disulfide bond" evidence="2">
    <location>
        <begin position="1161"/>
        <end position="1188"/>
    </location>
</feature>
<proteinExistence type="predicted"/>
<feature type="repeat" description="LDL-receptor class B" evidence="3">
    <location>
        <begin position="266"/>
        <end position="310"/>
    </location>
</feature>
<feature type="repeat" description="LDL-receptor class B" evidence="3">
    <location>
        <begin position="900"/>
        <end position="943"/>
    </location>
</feature>
<evidence type="ECO:0000256" key="2">
    <source>
        <dbReference type="PROSITE-ProRule" id="PRU00302"/>
    </source>
</evidence>
<evidence type="ECO:0000256" key="1">
    <source>
        <dbReference type="ARBA" id="ARBA00023157"/>
    </source>
</evidence>
<dbReference type="InterPro" id="IPR000436">
    <property type="entry name" value="Sushi_SCR_CCP_dom"/>
</dbReference>
<dbReference type="SUPFAM" id="SSF63829">
    <property type="entry name" value="Calcium-dependent phosphotriesterase"/>
    <property type="match status" value="1"/>
</dbReference>
<sequence>MIVICHGQEQTVFLGSVLCDLTRDYYEHFHGALHLLKMILYTAIFWTLFSTIDGQGAYCPIYVTNGRVDANCTRAAYAMCSFTCDKGYVPAQNDLYEVTCLSDGKWSPNPACLVTNIGIVVSVNPEPTYNEAHLYSIAMKEDGLPEFSLKRYLVFSIRVDFRSVAADYGLKHLYVYDHYTNAIYRDRAFTISLTGDNAWFAFHSGVSRDFLKLAADWVNHNIYWTDPMFRWIVMQRMDTSDISLYKVIVYENVEAPYGIAVDPNSQYLFWSNIGNSGAQIRRSNLLGQNTVGIVDTKLLKPVGMAVDHDTKFLFWVDAGRETIESCDYGGLYRQSLRRFRDSELYDISLFKNVMYVTDTKSGMVYFLDKRTANNIQFSFNMTGERYFGVGVFNPDGQPIDAGYSCSAKACSHMCTYVDDLPICVCKEGFVVSSTDDTKCLEDLGVNHRGIVLSDNRQVCVLDIRSITYFGYSPKCIIQTTDILAFTMDMWGRIFYLANSSGLFTGPMFNFGTGTLMVPTAGKVTGLDFDWIDQYLYWSENRPESNGSDVVMRMPLSVTPYSANIFMAGLTKPRDVVVTPFNRKVFWISGSVDKRIEMANFDSPRSSRALTIIDHTQLRNPKSLTFGPDDQRLYWIDYASIYSAKMDGTNVTRLFGTTKDVMDLVFVYKGHLLWSQSQTYYSTIMSNEISSKTLTTSGTVYQMGVVTGLKAFEQSLQPKERGPCDVFNGGCEHLCVPSNFSRICKCMFGYTLAADGINCTTRPREDNFALVTDVTHNVIYQVEMASQDVYAIDTTETEGLTGLAYESKNKQVIWGTDDGSVNAIFLNGSFESRRFSAETQLYEPKVQRIAIDFSTLNIYFTGKGSIPYSSIIGVISPTGQYAKIVTGLREPSGIALHPSQGLMFWTEKGTLPHIGRASMNGDNIQFIIKSEINQPTGITIDYSENKIYWTDNVLDRVERSDFNGNGRYIVSEETGAKLLDIVLSGNYLFFTALERQYVTKMNKNNKDDRDKFAARAEFGGLESITIYNSSETPPTNSLCSKNNGDCDQFCIPMPNNTRVCRCQEGDELVGGRNCNGWITCPQDITDGSFTSGCDYQVGTQCSYQCNVGYKPSNKLQILTCGRFGEWDIQQPCEVILCPDYIPLGFLPPSCNRQVGTTCTYGCSPGLTIAVEHIVCQQSGIWNKDVTTLCQLTAVAKQSSKVEVKDDVGIGVGVGLGLFFFITAIILVAVIYIRLRRLQNRHKRLIEERIDSQNPRIVCGSSGTAQTERENAYVTMTDSNLYINVTDNVDSNGIESINNPGYGISDIGFQPNDVTSSREESAT</sequence>
<dbReference type="SMART" id="SM00135">
    <property type="entry name" value="LY"/>
    <property type="match status" value="8"/>
</dbReference>
<evidence type="ECO:0000256" key="3">
    <source>
        <dbReference type="PROSITE-ProRule" id="PRU00461"/>
    </source>
</evidence>
<keyword evidence="7" id="KW-1185">Reference proteome</keyword>